<dbReference type="PANTHER" id="PTHR33164">
    <property type="entry name" value="TRANSCRIPTIONAL REGULATOR, MARR FAMILY"/>
    <property type="match status" value="1"/>
</dbReference>
<evidence type="ECO:0000313" key="3">
    <source>
        <dbReference type="Proteomes" id="UP000244880"/>
    </source>
</evidence>
<reference evidence="2 3" key="1">
    <citation type="submission" date="2018-03" db="EMBL/GenBank/DDBJ databases">
        <authorList>
            <person name="Keele B.F."/>
        </authorList>
    </citation>
    <scope>NUCLEOTIDE SEQUENCE [LARGE SCALE GENOMIC DNA]</scope>
    <source>
        <strain evidence="2 3">CECT 8599</strain>
    </source>
</reference>
<proteinExistence type="predicted"/>
<dbReference type="InterPro" id="IPR039422">
    <property type="entry name" value="MarR/SlyA-like"/>
</dbReference>
<dbReference type="InterPro" id="IPR036388">
    <property type="entry name" value="WH-like_DNA-bd_sf"/>
</dbReference>
<dbReference type="SMART" id="SM00347">
    <property type="entry name" value="HTH_MARR"/>
    <property type="match status" value="1"/>
</dbReference>
<dbReference type="EMBL" id="OMOR01000001">
    <property type="protein sequence ID" value="SPH20202.1"/>
    <property type="molecule type" value="Genomic_DNA"/>
</dbReference>
<dbReference type="Pfam" id="PF12802">
    <property type="entry name" value="MarR_2"/>
    <property type="match status" value="1"/>
</dbReference>
<dbReference type="InterPro" id="IPR036390">
    <property type="entry name" value="WH_DNA-bd_sf"/>
</dbReference>
<dbReference type="Proteomes" id="UP000244880">
    <property type="component" value="Unassembled WGS sequence"/>
</dbReference>
<evidence type="ECO:0000259" key="1">
    <source>
        <dbReference type="PROSITE" id="PS50995"/>
    </source>
</evidence>
<dbReference type="RefSeq" id="WP_108827450.1">
    <property type="nucleotide sequence ID" value="NZ_OMOR01000001.1"/>
</dbReference>
<dbReference type="Gene3D" id="1.10.10.10">
    <property type="entry name" value="Winged helix-like DNA-binding domain superfamily/Winged helix DNA-binding domain"/>
    <property type="match status" value="1"/>
</dbReference>
<dbReference type="GO" id="GO:0003700">
    <property type="term" value="F:DNA-binding transcription factor activity"/>
    <property type="evidence" value="ECO:0007669"/>
    <property type="project" value="InterPro"/>
</dbReference>
<dbReference type="OrthoDB" id="5511415at2"/>
<sequence>MPQERRTEQGEAVTALILDVFRLNGRLLIEGDRLVSGLGLTSARWQILGAIAYADQPESVAAHARTMGVHRQGVQRIVNEMHKEGIIGFEPNPHHKRAHLVVLTQKGKTLYEAAILRQNPWVNELSTGLSLDDLMTAQKVIDLLRTRLEEASTQESES</sequence>
<feature type="domain" description="HTH marR-type" evidence="1">
    <location>
        <begin position="13"/>
        <end position="149"/>
    </location>
</feature>
<evidence type="ECO:0000313" key="2">
    <source>
        <dbReference type="EMBL" id="SPH20202.1"/>
    </source>
</evidence>
<organism evidence="2 3">
    <name type="scientific">Ascidiaceihabitans donghaensis</name>
    <dbReference type="NCBI Taxonomy" id="1510460"/>
    <lineage>
        <taxon>Bacteria</taxon>
        <taxon>Pseudomonadati</taxon>
        <taxon>Pseudomonadota</taxon>
        <taxon>Alphaproteobacteria</taxon>
        <taxon>Rhodobacterales</taxon>
        <taxon>Paracoccaceae</taxon>
        <taxon>Ascidiaceihabitans</taxon>
    </lineage>
</organism>
<dbReference type="InterPro" id="IPR000835">
    <property type="entry name" value="HTH_MarR-typ"/>
</dbReference>
<gene>
    <name evidence="2" type="primary">badR_1</name>
    <name evidence="2" type="ORF">ASD8599_00941</name>
</gene>
<dbReference type="AlphaFoldDB" id="A0A2R8BBC8"/>
<dbReference type="PANTHER" id="PTHR33164:SF43">
    <property type="entry name" value="HTH-TYPE TRANSCRIPTIONAL REPRESSOR YETL"/>
    <property type="match status" value="1"/>
</dbReference>
<accession>A0A2R8BBC8</accession>
<dbReference type="PROSITE" id="PS50995">
    <property type="entry name" value="HTH_MARR_2"/>
    <property type="match status" value="1"/>
</dbReference>
<keyword evidence="3" id="KW-1185">Reference proteome</keyword>
<name>A0A2R8BBC8_9RHOB</name>
<dbReference type="SUPFAM" id="SSF46785">
    <property type="entry name" value="Winged helix' DNA-binding domain"/>
    <property type="match status" value="1"/>
</dbReference>
<protein>
    <submittedName>
        <fullName evidence="2">Transcriptional activatory protein BadR</fullName>
    </submittedName>
</protein>
<dbReference type="GO" id="GO:0006950">
    <property type="term" value="P:response to stress"/>
    <property type="evidence" value="ECO:0007669"/>
    <property type="project" value="TreeGrafter"/>
</dbReference>